<dbReference type="Proteomes" id="UP000515140">
    <property type="component" value="Unplaced"/>
</dbReference>
<proteinExistence type="predicted"/>
<dbReference type="RefSeq" id="XP_020820144.1">
    <property type="nucleotide sequence ID" value="XM_020964485.1"/>
</dbReference>
<name>A0A6P5INB2_PHACI</name>
<evidence type="ECO:0000313" key="3">
    <source>
        <dbReference type="RefSeq" id="XP_020820144.1"/>
    </source>
</evidence>
<reference evidence="3" key="1">
    <citation type="submission" date="2025-08" db="UniProtKB">
        <authorList>
            <consortium name="RefSeq"/>
        </authorList>
    </citation>
    <scope>IDENTIFICATION</scope>
    <source>
        <tissue evidence="3">Spleen</tissue>
    </source>
</reference>
<keyword evidence="2" id="KW-1185">Reference proteome</keyword>
<organism evidence="2 3">
    <name type="scientific">Phascolarctos cinereus</name>
    <name type="common">Koala</name>
    <dbReference type="NCBI Taxonomy" id="38626"/>
    <lineage>
        <taxon>Eukaryota</taxon>
        <taxon>Metazoa</taxon>
        <taxon>Chordata</taxon>
        <taxon>Craniata</taxon>
        <taxon>Vertebrata</taxon>
        <taxon>Euteleostomi</taxon>
        <taxon>Mammalia</taxon>
        <taxon>Metatheria</taxon>
        <taxon>Diprotodontia</taxon>
        <taxon>Phascolarctidae</taxon>
        <taxon>Phascolarctos</taxon>
    </lineage>
</organism>
<accession>A0A6P5INB2</accession>
<sequence>MVYQGGVVVVAAAHARNDSWLAGGHQKWMALLNAQSPRHTRSLLIWSPCPERFHLLDLFQGPLLLQGIPSFYSAFPGGLPSFLIWPTIGSICPESEAISGSPRSPSTRTFQGEREKGKGFRVQKTRGWVHQSGHGQGFKLPEDILVMSILSQKVNRVLGPTTCRALWQAPGTYRVERSPWCCLHLSIPTADSNACSFSCSLLGFLCLPHTEGTWFLCQDAPSVTNFPVMGNPKAISH</sequence>
<dbReference type="GeneID" id="110192989"/>
<dbReference type="AlphaFoldDB" id="A0A6P5INB2"/>
<evidence type="ECO:0000256" key="1">
    <source>
        <dbReference type="SAM" id="MobiDB-lite"/>
    </source>
</evidence>
<feature type="region of interest" description="Disordered" evidence="1">
    <location>
        <begin position="96"/>
        <end position="116"/>
    </location>
</feature>
<protein>
    <submittedName>
        <fullName evidence="3">Uncharacterized protein LOC110192989 isoform X2</fullName>
    </submittedName>
</protein>
<feature type="compositionally biased region" description="Polar residues" evidence="1">
    <location>
        <begin position="101"/>
        <end position="110"/>
    </location>
</feature>
<evidence type="ECO:0000313" key="2">
    <source>
        <dbReference type="Proteomes" id="UP000515140"/>
    </source>
</evidence>
<gene>
    <name evidence="3" type="primary">LOC110192989</name>
</gene>